<organism evidence="1 2">
    <name type="scientific">Hyaloperonospora arabidopsidis (strain Emoy2)</name>
    <name type="common">Downy mildew agent</name>
    <name type="synonym">Peronospora arabidopsidis</name>
    <dbReference type="NCBI Taxonomy" id="559515"/>
    <lineage>
        <taxon>Eukaryota</taxon>
        <taxon>Sar</taxon>
        <taxon>Stramenopiles</taxon>
        <taxon>Oomycota</taxon>
        <taxon>Peronosporomycetes</taxon>
        <taxon>Peronosporales</taxon>
        <taxon>Peronosporaceae</taxon>
        <taxon>Hyaloperonospora</taxon>
    </lineage>
</organism>
<name>M4BCP9_HYAAE</name>
<dbReference type="AlphaFoldDB" id="M4BCP9"/>
<evidence type="ECO:0000313" key="2">
    <source>
        <dbReference type="Proteomes" id="UP000011713"/>
    </source>
</evidence>
<dbReference type="EMBL" id="JH598136">
    <property type="status" value="NOT_ANNOTATED_CDS"/>
    <property type="molecule type" value="Genomic_DNA"/>
</dbReference>
<dbReference type="InParanoid" id="M4BCP9"/>
<dbReference type="Proteomes" id="UP000011713">
    <property type="component" value="Unassembled WGS sequence"/>
</dbReference>
<reference evidence="2" key="1">
    <citation type="journal article" date="2010" name="Science">
        <title>Signatures of adaptation to obligate biotrophy in the Hyaloperonospora arabidopsidis genome.</title>
        <authorList>
            <person name="Baxter L."/>
            <person name="Tripathy S."/>
            <person name="Ishaque N."/>
            <person name="Boot N."/>
            <person name="Cabral A."/>
            <person name="Kemen E."/>
            <person name="Thines M."/>
            <person name="Ah-Fong A."/>
            <person name="Anderson R."/>
            <person name="Badejoko W."/>
            <person name="Bittner-Eddy P."/>
            <person name="Boore J.L."/>
            <person name="Chibucos M.C."/>
            <person name="Coates M."/>
            <person name="Dehal P."/>
            <person name="Delehaunty K."/>
            <person name="Dong S."/>
            <person name="Downton P."/>
            <person name="Dumas B."/>
            <person name="Fabro G."/>
            <person name="Fronick C."/>
            <person name="Fuerstenberg S.I."/>
            <person name="Fulton L."/>
            <person name="Gaulin E."/>
            <person name="Govers F."/>
            <person name="Hughes L."/>
            <person name="Humphray S."/>
            <person name="Jiang R.H."/>
            <person name="Judelson H."/>
            <person name="Kamoun S."/>
            <person name="Kyung K."/>
            <person name="Meijer H."/>
            <person name="Minx P."/>
            <person name="Morris P."/>
            <person name="Nelson J."/>
            <person name="Phuntumart V."/>
            <person name="Qutob D."/>
            <person name="Rehmany A."/>
            <person name="Rougon-Cardoso A."/>
            <person name="Ryden P."/>
            <person name="Torto-Alalibo T."/>
            <person name="Studholme D."/>
            <person name="Wang Y."/>
            <person name="Win J."/>
            <person name="Wood J."/>
            <person name="Clifton S.W."/>
            <person name="Rogers J."/>
            <person name="Van den Ackerveken G."/>
            <person name="Jones J.D."/>
            <person name="McDowell J.M."/>
            <person name="Beynon J."/>
            <person name="Tyler B.M."/>
        </authorList>
    </citation>
    <scope>NUCLEOTIDE SEQUENCE [LARGE SCALE GENOMIC DNA]</scope>
    <source>
        <strain evidence="2">Emoy2</strain>
    </source>
</reference>
<dbReference type="VEuPathDB" id="FungiDB:HpaG804065"/>
<dbReference type="EnsemblProtists" id="HpaT804065">
    <property type="protein sequence ID" value="HpaP804065"/>
    <property type="gene ID" value="HpaG804065"/>
</dbReference>
<proteinExistence type="predicted"/>
<keyword evidence="2" id="KW-1185">Reference proteome</keyword>
<accession>M4BCP9</accession>
<sequence length="92" mass="10782">MANHLRRQQRFIDTMRSTFPKKSFTRWHSLYRVTSSLDEHRAEDLAHYSSMPPACRKKHRTAHPGGCLTPSQSRWLVLSTQWFNVFKAAASH</sequence>
<dbReference type="HOGENOM" id="CLU_2417879_0_0_1"/>
<reference evidence="1" key="2">
    <citation type="submission" date="2015-06" db="UniProtKB">
        <authorList>
            <consortium name="EnsemblProtists"/>
        </authorList>
    </citation>
    <scope>IDENTIFICATION</scope>
    <source>
        <strain evidence="1">Emoy2</strain>
    </source>
</reference>
<evidence type="ECO:0000313" key="1">
    <source>
        <dbReference type="EnsemblProtists" id="HpaP804065"/>
    </source>
</evidence>
<protein>
    <submittedName>
        <fullName evidence="1">Uncharacterized protein</fullName>
    </submittedName>
</protein>